<proteinExistence type="inferred from homology"/>
<dbReference type="InterPro" id="IPR036390">
    <property type="entry name" value="WH_DNA-bd_sf"/>
</dbReference>
<organism evidence="6 7">
    <name type="scientific">Enterobacter agglomerans</name>
    <name type="common">Erwinia herbicola</name>
    <name type="synonym">Pantoea agglomerans</name>
    <dbReference type="NCBI Taxonomy" id="549"/>
    <lineage>
        <taxon>Bacteria</taxon>
        <taxon>Pseudomonadati</taxon>
        <taxon>Pseudomonadota</taxon>
        <taxon>Gammaproteobacteria</taxon>
        <taxon>Enterobacterales</taxon>
        <taxon>Erwiniaceae</taxon>
        <taxon>Pantoea</taxon>
        <taxon>Pantoea agglomerans group</taxon>
    </lineage>
</organism>
<dbReference type="InterPro" id="IPR058163">
    <property type="entry name" value="LysR-type_TF_proteobact-type"/>
</dbReference>
<dbReference type="Gene3D" id="3.40.190.290">
    <property type="match status" value="1"/>
</dbReference>
<dbReference type="InterPro" id="IPR036388">
    <property type="entry name" value="WH-like_DNA-bd_sf"/>
</dbReference>
<dbReference type="PANTHER" id="PTHR30537">
    <property type="entry name" value="HTH-TYPE TRANSCRIPTIONAL REGULATOR"/>
    <property type="match status" value="1"/>
</dbReference>
<dbReference type="PANTHER" id="PTHR30537:SF72">
    <property type="entry name" value="LYSR FAMILY TRANSCRIPTIONAL REGULATOR"/>
    <property type="match status" value="1"/>
</dbReference>
<dbReference type="GO" id="GO:0043565">
    <property type="term" value="F:sequence-specific DNA binding"/>
    <property type="evidence" value="ECO:0007669"/>
    <property type="project" value="TreeGrafter"/>
</dbReference>
<keyword evidence="7" id="KW-1185">Reference proteome</keyword>
<evidence type="ECO:0000256" key="4">
    <source>
        <dbReference type="ARBA" id="ARBA00023163"/>
    </source>
</evidence>
<protein>
    <submittedName>
        <fullName evidence="6">D-malate degradation protein R</fullName>
    </submittedName>
</protein>
<reference evidence="6 7" key="1">
    <citation type="submission" date="2018-06" db="EMBL/GenBank/DDBJ databases">
        <authorList>
            <consortium name="Pathogen Informatics"/>
            <person name="Doyle S."/>
        </authorList>
    </citation>
    <scope>NUCLEOTIDE SEQUENCE [LARGE SCALE GENOMIC DNA]</scope>
    <source>
        <strain evidence="6 7">NCTC9381</strain>
    </source>
</reference>
<sequence>MDKIHAMQVFVRVAEMGSFTRAAESLGVPKGSVSRQIQALENQMATRLLHRTTRRVQLTQDGLVYYDRCLDLLSMIDDMDSLFQHEPASLSGKLRIDMSVAMATSFILPRLPEFLQHYPGVEIELSSSDRQVDVIREGFDCVIRVGELKDSGLIARKIGTHTLINCASPGYLSRFGMPIRLEELSQHAMVHYSQQLGQASPGFEYFDGRQCHYVHTGGVVTVNSTETYRAACLAGLGIIQVPAAGIQTLLERGELVEVLHRFPARPMPIHLLYPHRRNVARRVRVFYGVAESGVTGVRHLSGYTLILMINRTVKVYDRQAGKPAGYAAAKAAYRY</sequence>
<gene>
    <name evidence="6" type="primary">dmlR_1</name>
    <name evidence="6" type="ORF">NCTC9381_00308</name>
</gene>
<dbReference type="Pfam" id="PF00126">
    <property type="entry name" value="HTH_1"/>
    <property type="match status" value="1"/>
</dbReference>
<evidence type="ECO:0000259" key="5">
    <source>
        <dbReference type="PROSITE" id="PS50931"/>
    </source>
</evidence>
<evidence type="ECO:0000256" key="2">
    <source>
        <dbReference type="ARBA" id="ARBA00023015"/>
    </source>
</evidence>
<dbReference type="SUPFAM" id="SSF53850">
    <property type="entry name" value="Periplasmic binding protein-like II"/>
    <property type="match status" value="1"/>
</dbReference>
<dbReference type="AlphaFoldDB" id="A0A379AB69"/>
<name>A0A379AB69_ENTAG</name>
<dbReference type="STRING" id="549.BEE12_05975"/>
<keyword evidence="3" id="KW-0238">DNA-binding</keyword>
<keyword evidence="2" id="KW-0805">Transcription regulation</keyword>
<evidence type="ECO:0000313" key="7">
    <source>
        <dbReference type="Proteomes" id="UP000254640"/>
    </source>
</evidence>
<feature type="domain" description="HTH lysR-type" evidence="5">
    <location>
        <begin position="1"/>
        <end position="59"/>
    </location>
</feature>
<dbReference type="SUPFAM" id="SSF46785">
    <property type="entry name" value="Winged helix' DNA-binding domain"/>
    <property type="match status" value="1"/>
</dbReference>
<dbReference type="InterPro" id="IPR000847">
    <property type="entry name" value="LysR_HTH_N"/>
</dbReference>
<dbReference type="PROSITE" id="PS50931">
    <property type="entry name" value="HTH_LYSR"/>
    <property type="match status" value="1"/>
</dbReference>
<dbReference type="GO" id="GO:0006351">
    <property type="term" value="P:DNA-templated transcription"/>
    <property type="evidence" value="ECO:0007669"/>
    <property type="project" value="TreeGrafter"/>
</dbReference>
<dbReference type="Gene3D" id="1.10.10.10">
    <property type="entry name" value="Winged helix-like DNA-binding domain superfamily/Winged helix DNA-binding domain"/>
    <property type="match status" value="1"/>
</dbReference>
<dbReference type="Pfam" id="PF03466">
    <property type="entry name" value="LysR_substrate"/>
    <property type="match status" value="1"/>
</dbReference>
<evidence type="ECO:0000313" key="6">
    <source>
        <dbReference type="EMBL" id="SUB14460.1"/>
    </source>
</evidence>
<dbReference type="CDD" id="cd08472">
    <property type="entry name" value="PBP2_CrgA_like_3"/>
    <property type="match status" value="1"/>
</dbReference>
<dbReference type="EMBL" id="UGSO01000001">
    <property type="protein sequence ID" value="SUB14460.1"/>
    <property type="molecule type" value="Genomic_DNA"/>
</dbReference>
<evidence type="ECO:0000256" key="3">
    <source>
        <dbReference type="ARBA" id="ARBA00023125"/>
    </source>
</evidence>
<dbReference type="FunFam" id="3.40.190.290:FF:000001">
    <property type="entry name" value="Transcriptional regulator, LysR family"/>
    <property type="match status" value="1"/>
</dbReference>
<dbReference type="InterPro" id="IPR005119">
    <property type="entry name" value="LysR_subst-bd"/>
</dbReference>
<accession>A0A379AB69</accession>
<dbReference type="Proteomes" id="UP000254640">
    <property type="component" value="Unassembled WGS sequence"/>
</dbReference>
<dbReference type="GO" id="GO:0003700">
    <property type="term" value="F:DNA-binding transcription factor activity"/>
    <property type="evidence" value="ECO:0007669"/>
    <property type="project" value="InterPro"/>
</dbReference>
<keyword evidence="4" id="KW-0804">Transcription</keyword>
<comment type="similarity">
    <text evidence="1">Belongs to the LysR transcriptional regulatory family.</text>
</comment>
<dbReference type="FunFam" id="1.10.10.10:FF:000001">
    <property type="entry name" value="LysR family transcriptional regulator"/>
    <property type="match status" value="1"/>
</dbReference>
<evidence type="ECO:0000256" key="1">
    <source>
        <dbReference type="ARBA" id="ARBA00009437"/>
    </source>
</evidence>